<dbReference type="AlphaFoldDB" id="A0A9E7HVT9"/>
<dbReference type="InterPro" id="IPR036388">
    <property type="entry name" value="WH-like_DNA-bd_sf"/>
</dbReference>
<sequence>MDWEKVLRSDLWKMAEFNKKVPGVLYLSYEDLPSHLKQCFLHCSLYPNKADMYRKDLTRLWVAEGFTEENGELSMEEIAEGYYEDLIWLNLLQVDPTFVDGSRCTMHDLLRSLAQSLIHGEGVYVSDLQSLNTNPLNKLRRLSTSNIGRE</sequence>
<dbReference type="FunFam" id="1.10.10.10:FF:000322">
    <property type="entry name" value="Probable disease resistance protein At1g63360"/>
    <property type="match status" value="1"/>
</dbReference>
<evidence type="ECO:0000256" key="2">
    <source>
        <dbReference type="ARBA" id="ARBA00022821"/>
    </source>
</evidence>
<organism evidence="4 5">
    <name type="scientific">Musa troglodytarum</name>
    <name type="common">fe'i banana</name>
    <dbReference type="NCBI Taxonomy" id="320322"/>
    <lineage>
        <taxon>Eukaryota</taxon>
        <taxon>Viridiplantae</taxon>
        <taxon>Streptophyta</taxon>
        <taxon>Embryophyta</taxon>
        <taxon>Tracheophyta</taxon>
        <taxon>Spermatophyta</taxon>
        <taxon>Magnoliopsida</taxon>
        <taxon>Liliopsida</taxon>
        <taxon>Zingiberales</taxon>
        <taxon>Musaceae</taxon>
        <taxon>Musa</taxon>
    </lineage>
</organism>
<protein>
    <submittedName>
        <fullName evidence="4">Disease resistance protein</fullName>
    </submittedName>
</protein>
<accession>A0A9E7HVT9</accession>
<keyword evidence="5" id="KW-1185">Reference proteome</keyword>
<proteinExistence type="predicted"/>
<keyword evidence="1" id="KW-0677">Repeat</keyword>
<name>A0A9E7HVT9_9LILI</name>
<dbReference type="OrthoDB" id="1050628at2759"/>
<dbReference type="GO" id="GO:0042742">
    <property type="term" value="P:defense response to bacterium"/>
    <property type="evidence" value="ECO:0007669"/>
    <property type="project" value="UniProtKB-ARBA"/>
</dbReference>
<dbReference type="EMBL" id="CP097510">
    <property type="protein sequence ID" value="URE40885.1"/>
    <property type="molecule type" value="Genomic_DNA"/>
</dbReference>
<evidence type="ECO:0000259" key="3">
    <source>
        <dbReference type="Pfam" id="PF23559"/>
    </source>
</evidence>
<reference evidence="4" key="1">
    <citation type="submission" date="2022-05" db="EMBL/GenBank/DDBJ databases">
        <title>The Musa troglodytarum L. genome provides insights into the mechanism of non-climacteric behaviour and enrichment of carotenoids.</title>
        <authorList>
            <person name="Wang J."/>
        </authorList>
    </citation>
    <scope>NUCLEOTIDE SEQUENCE</scope>
    <source>
        <tissue evidence="4">Leaf</tissue>
    </source>
</reference>
<evidence type="ECO:0000256" key="1">
    <source>
        <dbReference type="ARBA" id="ARBA00022737"/>
    </source>
</evidence>
<dbReference type="PANTHER" id="PTHR23155:SF872">
    <property type="entry name" value="OS02G0456800 PROTEIN"/>
    <property type="match status" value="1"/>
</dbReference>
<feature type="domain" description="Disease resistance protein winged helix" evidence="3">
    <location>
        <begin position="45"/>
        <end position="114"/>
    </location>
</feature>
<dbReference type="PANTHER" id="PTHR23155">
    <property type="entry name" value="DISEASE RESISTANCE PROTEIN RP"/>
    <property type="match status" value="1"/>
</dbReference>
<gene>
    <name evidence="4" type="ORF">MUK42_17866</name>
</gene>
<dbReference type="Gene3D" id="1.10.10.10">
    <property type="entry name" value="Winged helix-like DNA-binding domain superfamily/Winged helix DNA-binding domain"/>
    <property type="match status" value="1"/>
</dbReference>
<dbReference type="InterPro" id="IPR058922">
    <property type="entry name" value="WHD_DRP"/>
</dbReference>
<keyword evidence="2" id="KW-0611">Plant defense</keyword>
<evidence type="ECO:0000313" key="5">
    <source>
        <dbReference type="Proteomes" id="UP001055439"/>
    </source>
</evidence>
<evidence type="ECO:0000313" key="4">
    <source>
        <dbReference type="EMBL" id="URE40885.1"/>
    </source>
</evidence>
<dbReference type="GO" id="GO:0002758">
    <property type="term" value="P:innate immune response-activating signaling pathway"/>
    <property type="evidence" value="ECO:0007669"/>
    <property type="project" value="UniProtKB-ARBA"/>
</dbReference>
<dbReference type="Pfam" id="PF23559">
    <property type="entry name" value="WHD_DRP"/>
    <property type="match status" value="1"/>
</dbReference>
<dbReference type="InterPro" id="IPR044974">
    <property type="entry name" value="Disease_R_plants"/>
</dbReference>
<dbReference type="GO" id="GO:0009626">
    <property type="term" value="P:plant-type hypersensitive response"/>
    <property type="evidence" value="ECO:0007669"/>
    <property type="project" value="UniProtKB-ARBA"/>
</dbReference>
<dbReference type="Proteomes" id="UP001055439">
    <property type="component" value="Chromosome 8"/>
</dbReference>